<proteinExistence type="inferred from homology"/>
<dbReference type="Gene3D" id="1.10.150.130">
    <property type="match status" value="1"/>
</dbReference>
<dbReference type="CDD" id="cd00796">
    <property type="entry name" value="INT_Rci_Hp1_C"/>
    <property type="match status" value="1"/>
</dbReference>
<dbReference type="GO" id="GO:0003677">
    <property type="term" value="F:DNA binding"/>
    <property type="evidence" value="ECO:0007669"/>
    <property type="project" value="UniProtKB-UniRule"/>
</dbReference>
<protein>
    <submittedName>
        <fullName evidence="8">Site-specific integrase</fullName>
    </submittedName>
</protein>
<reference evidence="8 9" key="1">
    <citation type="submission" date="2019-02" db="EMBL/GenBank/DDBJ databases">
        <title>Complete Genome Sequence and Methylome Analysis of free living Spirochaetas.</title>
        <authorList>
            <person name="Fomenkov A."/>
            <person name="Dubinina G."/>
            <person name="Leshcheva N."/>
            <person name="Mikheeva N."/>
            <person name="Grabovich M."/>
            <person name="Vincze T."/>
            <person name="Roberts R.J."/>
        </authorList>
    </citation>
    <scope>NUCLEOTIDE SEQUENCE [LARGE SCALE GENOMIC DNA]</scope>
    <source>
        <strain evidence="8 9">K2</strain>
    </source>
</reference>
<comment type="similarity">
    <text evidence="1">Belongs to the 'phage' integrase family.</text>
</comment>
<accession>A0A5C1QFC7</accession>
<keyword evidence="4" id="KW-0233">DNA recombination</keyword>
<organism evidence="8 9">
    <name type="scientific">Oceanispirochaeta crateris</name>
    <dbReference type="NCBI Taxonomy" id="2518645"/>
    <lineage>
        <taxon>Bacteria</taxon>
        <taxon>Pseudomonadati</taxon>
        <taxon>Spirochaetota</taxon>
        <taxon>Spirochaetia</taxon>
        <taxon>Spirochaetales</taxon>
        <taxon>Spirochaetaceae</taxon>
        <taxon>Oceanispirochaeta</taxon>
    </lineage>
</organism>
<dbReference type="PANTHER" id="PTHR30349:SF41">
    <property type="entry name" value="INTEGRASE_RECOMBINASE PROTEIN MJ0367-RELATED"/>
    <property type="match status" value="1"/>
</dbReference>
<dbReference type="Proteomes" id="UP000324209">
    <property type="component" value="Chromosome"/>
</dbReference>
<dbReference type="GO" id="GO:0015074">
    <property type="term" value="P:DNA integration"/>
    <property type="evidence" value="ECO:0007669"/>
    <property type="project" value="UniProtKB-KW"/>
</dbReference>
<dbReference type="InterPro" id="IPR013762">
    <property type="entry name" value="Integrase-like_cat_sf"/>
</dbReference>
<dbReference type="InterPro" id="IPR050090">
    <property type="entry name" value="Tyrosine_recombinase_XerCD"/>
</dbReference>
<feature type="domain" description="Tyr recombinase" evidence="6">
    <location>
        <begin position="183"/>
        <end position="376"/>
    </location>
</feature>
<dbReference type="PROSITE" id="PS51898">
    <property type="entry name" value="TYR_RECOMBINASE"/>
    <property type="match status" value="1"/>
</dbReference>
<dbReference type="InterPro" id="IPR010998">
    <property type="entry name" value="Integrase_recombinase_N"/>
</dbReference>
<evidence type="ECO:0000256" key="1">
    <source>
        <dbReference type="ARBA" id="ARBA00008857"/>
    </source>
</evidence>
<gene>
    <name evidence="8" type="ORF">EXM22_02000</name>
</gene>
<keyword evidence="9" id="KW-1185">Reference proteome</keyword>
<dbReference type="AlphaFoldDB" id="A0A5C1QFC7"/>
<evidence type="ECO:0000313" key="9">
    <source>
        <dbReference type="Proteomes" id="UP000324209"/>
    </source>
</evidence>
<dbReference type="InterPro" id="IPR002104">
    <property type="entry name" value="Integrase_catalytic"/>
</dbReference>
<evidence type="ECO:0000256" key="4">
    <source>
        <dbReference type="ARBA" id="ARBA00023172"/>
    </source>
</evidence>
<dbReference type="Gene3D" id="1.10.443.10">
    <property type="entry name" value="Intergrase catalytic core"/>
    <property type="match status" value="1"/>
</dbReference>
<evidence type="ECO:0000259" key="7">
    <source>
        <dbReference type="PROSITE" id="PS51900"/>
    </source>
</evidence>
<sequence length="388" mass="45377">METVRYREPFTVYPRKMRSGKVIWYYQTYDDSGKRTSAYSTGQTSKSAARHICQKLLREGKLLPDTVGRITFRDYAKNWWDWDKCEYLKYKRTRRNISKSYASTGRLILKNHIMPYFKDMRLADIRIYDIEQWLQSLVDSGQSNTSANHYLRFLRIMMTEAIRRDILKEDVSRKVLQLKKTEFTRGILSHETVRKIFDQSNIMEYWPNKKCYYASLIAACTGMRIGEVRGLKYSDLGIGIVSISRQYHAKFGVTDTKNHKSREVPLPQSLIDELLNLDRRSDEDYILASTHNHGDPMHPTSISRAFTTALVKSGMKAEEIKAKNITFHSWRHYFNTVMRSNNISDSKLRSMTGHQSSVMTDHYTHYAAEDLKEIGDVQSKILSFHKVV</sequence>
<dbReference type="InterPro" id="IPR011010">
    <property type="entry name" value="DNA_brk_join_enz"/>
</dbReference>
<keyword evidence="3 5" id="KW-0238">DNA-binding</keyword>
<dbReference type="PANTHER" id="PTHR30349">
    <property type="entry name" value="PHAGE INTEGRASE-RELATED"/>
    <property type="match status" value="1"/>
</dbReference>
<dbReference type="PROSITE" id="PS51900">
    <property type="entry name" value="CB"/>
    <property type="match status" value="1"/>
</dbReference>
<dbReference type="SUPFAM" id="SSF56349">
    <property type="entry name" value="DNA breaking-rejoining enzymes"/>
    <property type="match status" value="1"/>
</dbReference>
<evidence type="ECO:0000256" key="2">
    <source>
        <dbReference type="ARBA" id="ARBA00022908"/>
    </source>
</evidence>
<feature type="domain" description="Core-binding (CB)" evidence="7">
    <location>
        <begin position="70"/>
        <end position="162"/>
    </location>
</feature>
<dbReference type="GO" id="GO:0006310">
    <property type="term" value="P:DNA recombination"/>
    <property type="evidence" value="ECO:0007669"/>
    <property type="project" value="UniProtKB-KW"/>
</dbReference>
<evidence type="ECO:0000256" key="5">
    <source>
        <dbReference type="PROSITE-ProRule" id="PRU01248"/>
    </source>
</evidence>
<name>A0A5C1QFC7_9SPIO</name>
<dbReference type="OrthoDB" id="370771at2"/>
<evidence type="ECO:0000256" key="3">
    <source>
        <dbReference type="ARBA" id="ARBA00023125"/>
    </source>
</evidence>
<dbReference type="EMBL" id="CP036150">
    <property type="protein sequence ID" value="QEN06823.1"/>
    <property type="molecule type" value="Genomic_DNA"/>
</dbReference>
<keyword evidence="2" id="KW-0229">DNA integration</keyword>
<evidence type="ECO:0000259" key="6">
    <source>
        <dbReference type="PROSITE" id="PS51898"/>
    </source>
</evidence>
<dbReference type="InterPro" id="IPR044068">
    <property type="entry name" value="CB"/>
</dbReference>
<dbReference type="Pfam" id="PF00589">
    <property type="entry name" value="Phage_integrase"/>
    <property type="match status" value="1"/>
</dbReference>
<dbReference type="Pfam" id="PF14659">
    <property type="entry name" value="Phage_int_SAM_3"/>
    <property type="match status" value="1"/>
</dbReference>
<evidence type="ECO:0000313" key="8">
    <source>
        <dbReference type="EMBL" id="QEN06823.1"/>
    </source>
</evidence>
<dbReference type="InterPro" id="IPR004107">
    <property type="entry name" value="Integrase_SAM-like_N"/>
</dbReference>
<dbReference type="KEGG" id="ock:EXM22_02000"/>